<name>A0ABY6DLG3_9NEIS</name>
<keyword evidence="1" id="KW-0503">Monooxygenase</keyword>
<accession>A0ABY6DLG3</accession>
<keyword evidence="2" id="KW-1185">Reference proteome</keyword>
<sequence length="113" mass="12742">MITATFIFDKKQFDDDFHALDQQIAEAARSTTGYLGEEAWENTTTGRISTVYYWSSEEGLRELMNNPSHLIAKGRYKEWLSGYRVEISQVLRTYGDGLAPSPAEQAADNTKAV</sequence>
<dbReference type="RefSeq" id="WP_263124582.1">
    <property type="nucleotide sequence ID" value="NZ_CP106753.1"/>
</dbReference>
<dbReference type="GO" id="GO:0004497">
    <property type="term" value="F:monooxygenase activity"/>
    <property type="evidence" value="ECO:0007669"/>
    <property type="project" value="UniProtKB-KW"/>
</dbReference>
<keyword evidence="1" id="KW-0560">Oxidoreductase</keyword>
<evidence type="ECO:0000313" key="2">
    <source>
        <dbReference type="Proteomes" id="UP001061302"/>
    </source>
</evidence>
<reference evidence="1" key="1">
    <citation type="submission" date="2022-10" db="EMBL/GenBank/DDBJ databases">
        <title>Chitiniphilus purpureus sp. nov., a novel chitin-degrading bacterium isolated from crawfish pond sediment.</title>
        <authorList>
            <person name="Li K."/>
        </authorList>
    </citation>
    <scope>NUCLEOTIDE SEQUENCE</scope>
    <source>
        <strain evidence="1">CD1</strain>
    </source>
</reference>
<evidence type="ECO:0000313" key="1">
    <source>
        <dbReference type="EMBL" id="UXY15184.1"/>
    </source>
</evidence>
<organism evidence="1 2">
    <name type="scientific">Chitiniphilus purpureus</name>
    <dbReference type="NCBI Taxonomy" id="2981137"/>
    <lineage>
        <taxon>Bacteria</taxon>
        <taxon>Pseudomonadati</taxon>
        <taxon>Pseudomonadota</taxon>
        <taxon>Betaproteobacteria</taxon>
        <taxon>Neisseriales</taxon>
        <taxon>Chitinibacteraceae</taxon>
        <taxon>Chitiniphilus</taxon>
    </lineage>
</organism>
<dbReference type="SUPFAM" id="SSF54909">
    <property type="entry name" value="Dimeric alpha+beta barrel"/>
    <property type="match status" value="1"/>
</dbReference>
<gene>
    <name evidence="1" type="ORF">N8I74_18010</name>
</gene>
<dbReference type="EMBL" id="CP106753">
    <property type="protein sequence ID" value="UXY15184.1"/>
    <property type="molecule type" value="Genomic_DNA"/>
</dbReference>
<proteinExistence type="predicted"/>
<dbReference type="Gene3D" id="3.30.70.100">
    <property type="match status" value="1"/>
</dbReference>
<dbReference type="InterPro" id="IPR011008">
    <property type="entry name" value="Dimeric_a/b-barrel"/>
</dbReference>
<protein>
    <submittedName>
        <fullName evidence="1">Antibiotic biosynthesis monooxygenase</fullName>
    </submittedName>
</protein>
<dbReference type="Proteomes" id="UP001061302">
    <property type="component" value="Chromosome"/>
</dbReference>